<comment type="caution">
    <text evidence="3">The sequence shown here is derived from an EMBL/GenBank/DDBJ whole genome shotgun (WGS) entry which is preliminary data.</text>
</comment>
<keyword evidence="3" id="KW-0378">Hydrolase</keyword>
<keyword evidence="4" id="KW-1185">Reference proteome</keyword>
<gene>
    <name evidence="3" type="ORF">GJ699_29730</name>
</gene>
<proteinExistence type="predicted"/>
<keyword evidence="1" id="KW-0732">Signal</keyword>
<feature type="chain" id="PRO_5026008106" evidence="1">
    <location>
        <begin position="27"/>
        <end position="492"/>
    </location>
</feature>
<reference evidence="3 4" key="1">
    <citation type="submission" date="2019-11" db="EMBL/GenBank/DDBJ databases">
        <title>Novel species isolated from a subtropical stream in China.</title>
        <authorList>
            <person name="Lu H."/>
        </authorList>
    </citation>
    <scope>NUCLEOTIDE SEQUENCE [LARGE SCALE GENOMIC DNA]</scope>
    <source>
        <strain evidence="3 4">FT80W</strain>
    </source>
</reference>
<dbReference type="Gene3D" id="3.20.20.140">
    <property type="entry name" value="Metal-dependent hydrolases"/>
    <property type="match status" value="2"/>
</dbReference>
<accession>A0A6I2L7J7</accession>
<dbReference type="PANTHER" id="PTHR43135">
    <property type="entry name" value="ALPHA-D-RIBOSE 1-METHYLPHOSPHONATE 5-TRIPHOSPHATE DIPHOSPHATASE"/>
    <property type="match status" value="1"/>
</dbReference>
<dbReference type="Proteomes" id="UP000433309">
    <property type="component" value="Unassembled WGS sequence"/>
</dbReference>
<dbReference type="EMBL" id="WKJK01000023">
    <property type="protein sequence ID" value="MRW94161.1"/>
    <property type="molecule type" value="Genomic_DNA"/>
</dbReference>
<evidence type="ECO:0000259" key="2">
    <source>
        <dbReference type="Pfam" id="PF01979"/>
    </source>
</evidence>
<evidence type="ECO:0000313" key="3">
    <source>
        <dbReference type="EMBL" id="MRW94161.1"/>
    </source>
</evidence>
<dbReference type="InterPro" id="IPR032466">
    <property type="entry name" value="Metal_Hydrolase"/>
</dbReference>
<dbReference type="SUPFAM" id="SSF51338">
    <property type="entry name" value="Composite domain of metallo-dependent hydrolases"/>
    <property type="match status" value="1"/>
</dbReference>
<dbReference type="SUPFAM" id="SSF51556">
    <property type="entry name" value="Metallo-dependent hydrolases"/>
    <property type="match status" value="1"/>
</dbReference>
<dbReference type="InterPro" id="IPR051781">
    <property type="entry name" value="Metallo-dep_Hydrolase"/>
</dbReference>
<dbReference type="Pfam" id="PF01979">
    <property type="entry name" value="Amidohydro_1"/>
    <property type="match status" value="1"/>
</dbReference>
<dbReference type="InterPro" id="IPR006680">
    <property type="entry name" value="Amidohydro-rel"/>
</dbReference>
<dbReference type="Gene3D" id="2.30.40.10">
    <property type="entry name" value="Urease, subunit C, domain 1"/>
    <property type="match status" value="2"/>
</dbReference>
<dbReference type="AlphaFoldDB" id="A0A6I2L7J7"/>
<evidence type="ECO:0000313" key="4">
    <source>
        <dbReference type="Proteomes" id="UP000433309"/>
    </source>
</evidence>
<organism evidence="3 4">
    <name type="scientific">Duganella guangzhouensis</name>
    <dbReference type="NCBI Taxonomy" id="2666084"/>
    <lineage>
        <taxon>Bacteria</taxon>
        <taxon>Pseudomonadati</taxon>
        <taxon>Pseudomonadota</taxon>
        <taxon>Betaproteobacteria</taxon>
        <taxon>Burkholderiales</taxon>
        <taxon>Oxalobacteraceae</taxon>
        <taxon>Telluria group</taxon>
        <taxon>Duganella</taxon>
    </lineage>
</organism>
<protein>
    <submittedName>
        <fullName evidence="3">Amidohydrolase family protein</fullName>
    </submittedName>
</protein>
<dbReference type="GO" id="GO:0016810">
    <property type="term" value="F:hydrolase activity, acting on carbon-nitrogen (but not peptide) bonds"/>
    <property type="evidence" value="ECO:0007669"/>
    <property type="project" value="InterPro"/>
</dbReference>
<feature type="signal peptide" evidence="1">
    <location>
        <begin position="1"/>
        <end position="26"/>
    </location>
</feature>
<name>A0A6I2L7J7_9BURK</name>
<evidence type="ECO:0000256" key="1">
    <source>
        <dbReference type="SAM" id="SignalP"/>
    </source>
</evidence>
<dbReference type="InterPro" id="IPR011059">
    <property type="entry name" value="Metal-dep_hydrolase_composite"/>
</dbReference>
<feature type="domain" description="Amidohydrolase-related" evidence="2">
    <location>
        <begin position="379"/>
        <end position="477"/>
    </location>
</feature>
<sequence length="492" mass="51846">MIHHGVTVPRKLLAALLGACLLAACAAPKEPMAVANSGTVIRNVTVVDTRDGALRPGQTLLLDGGKIVRIVSGAVRVEGTAREIDASGAFMVPGYLDMHTHALLTATKPAAMAWPMLVANCITGVREMAGSAQLIQLAHAINADSAAGKLTAPEILAVPGDILAAPLTPEQAVQRVRQQKQMGADFIKVAGGNHDGTLAVLDEARAQGLTVSGHMPLALQAASAADAGWRAIEHLGSGLGMVLDCSTAEDAVRSALLHGEGAPPPPPAALPLAIVSPMLFRAADAPFYQKAMDGYSEAKCTALARRFAQRGTWQVPTLIRLRTAAFSTAPQYREDPALVHVDQDTRALWERLARQYEATVPASASATFQRYYSLQRQLVGLLARNGVKMMAGSDLGGIWVIPGISLHQEFGELAAAGLTPFQILQMTTLNGAEFLHREAEMGTVEAGKNADLVLLSANPLVDVSNLSRISAVVLKGRYLDRKALDALKQSSG</sequence>
<dbReference type="PANTHER" id="PTHR43135:SF3">
    <property type="entry name" value="ALPHA-D-RIBOSE 1-METHYLPHOSPHONATE 5-TRIPHOSPHATE DIPHOSPHATASE"/>
    <property type="match status" value="1"/>
</dbReference>